<dbReference type="PANTHER" id="PTHR39157:SF1">
    <property type="entry name" value="DOXX FAMILY PROTEIN"/>
    <property type="match status" value="1"/>
</dbReference>
<evidence type="ECO:0000256" key="2">
    <source>
        <dbReference type="ARBA" id="ARBA00022692"/>
    </source>
</evidence>
<organism evidence="6 7">
    <name type="scientific">Lederbergia lenta</name>
    <name type="common">Bacillus lentus</name>
    <dbReference type="NCBI Taxonomy" id="1467"/>
    <lineage>
        <taxon>Bacteria</taxon>
        <taxon>Bacillati</taxon>
        <taxon>Bacillota</taxon>
        <taxon>Bacilli</taxon>
        <taxon>Bacillales</taxon>
        <taxon>Bacillaceae</taxon>
        <taxon>Lederbergia</taxon>
    </lineage>
</organism>
<dbReference type="RefSeq" id="WP_066141587.1">
    <property type="nucleotide sequence ID" value="NZ_CBCSGM010000003.1"/>
</dbReference>
<dbReference type="STRING" id="1348624.GCA_001591545_02255"/>
<evidence type="ECO:0000313" key="7">
    <source>
        <dbReference type="Proteomes" id="UP000249134"/>
    </source>
</evidence>
<dbReference type="InterPro" id="IPR032808">
    <property type="entry name" value="DoxX"/>
</dbReference>
<dbReference type="Pfam" id="PF07681">
    <property type="entry name" value="DoxX"/>
    <property type="match status" value="1"/>
</dbReference>
<evidence type="ECO:0000256" key="5">
    <source>
        <dbReference type="SAM" id="Phobius"/>
    </source>
</evidence>
<keyword evidence="7" id="KW-1185">Reference proteome</keyword>
<keyword evidence="4 5" id="KW-0472">Membrane</keyword>
<name>A0A2X4ZNH9_LEDLE</name>
<keyword evidence="3 5" id="KW-1133">Transmembrane helix</keyword>
<comment type="subcellular location">
    <subcellularLocation>
        <location evidence="1">Membrane</location>
        <topology evidence="1">Multi-pass membrane protein</topology>
    </subcellularLocation>
</comment>
<proteinExistence type="predicted"/>
<protein>
    <submittedName>
        <fullName evidence="6">DoxX family protein</fullName>
    </submittedName>
</protein>
<evidence type="ECO:0000313" key="6">
    <source>
        <dbReference type="EMBL" id="SQI61964.1"/>
    </source>
</evidence>
<dbReference type="KEGG" id="blen:NCTC4824_03527"/>
<dbReference type="PANTHER" id="PTHR39157">
    <property type="entry name" value="INTEGRAL MEMBRANE PROTEIN-RELATED"/>
    <property type="match status" value="1"/>
</dbReference>
<dbReference type="AlphaFoldDB" id="A0A2X4ZNH9"/>
<evidence type="ECO:0000256" key="1">
    <source>
        <dbReference type="ARBA" id="ARBA00004141"/>
    </source>
</evidence>
<sequence length="174" mass="18899">MRKLFDGKVVAGLWALVRIWLGVQWLQAGWHKVIGGFDATGFLHGAIAKAGGEAPIVQGWYGTFLETVALPNAKLFNVLIPWGELLVGIGLIVGALTIPALIAGGLMNLNFLWAGTISTNPTLLIIAVILLFARKGATYWGADRFLTPMIKKTIDKNKHKHNETIDPTPIKQHA</sequence>
<dbReference type="Proteomes" id="UP000249134">
    <property type="component" value="Chromosome 1"/>
</dbReference>
<feature type="transmembrane region" description="Helical" evidence="5">
    <location>
        <begin position="112"/>
        <end position="133"/>
    </location>
</feature>
<gene>
    <name evidence="6" type="ORF">NCTC4824_03527</name>
</gene>
<evidence type="ECO:0000256" key="3">
    <source>
        <dbReference type="ARBA" id="ARBA00022989"/>
    </source>
</evidence>
<keyword evidence="2 5" id="KW-0812">Transmembrane</keyword>
<dbReference type="EMBL" id="LS483476">
    <property type="protein sequence ID" value="SQI61964.1"/>
    <property type="molecule type" value="Genomic_DNA"/>
</dbReference>
<accession>A0A2X4ZNH9</accession>
<reference evidence="6 7" key="1">
    <citation type="submission" date="2018-06" db="EMBL/GenBank/DDBJ databases">
        <authorList>
            <consortium name="Pathogen Informatics"/>
            <person name="Doyle S."/>
        </authorList>
    </citation>
    <scope>NUCLEOTIDE SEQUENCE [LARGE SCALE GENOMIC DNA]</scope>
    <source>
        <strain evidence="6 7">NCTC4824</strain>
    </source>
</reference>
<feature type="transmembrane region" description="Helical" evidence="5">
    <location>
        <begin position="85"/>
        <end position="106"/>
    </location>
</feature>
<evidence type="ECO:0000256" key="4">
    <source>
        <dbReference type="ARBA" id="ARBA00023136"/>
    </source>
</evidence>